<protein>
    <submittedName>
        <fullName evidence="1">DGQHR domain-containing protein</fullName>
    </submittedName>
</protein>
<name>A0ABY2NJP7_9LEPT</name>
<organism evidence="1 2">
    <name type="scientific">Leptospira vanthielii</name>
    <dbReference type="NCBI Taxonomy" id="293085"/>
    <lineage>
        <taxon>Bacteria</taxon>
        <taxon>Pseudomonadati</taxon>
        <taxon>Spirochaetota</taxon>
        <taxon>Spirochaetia</taxon>
        <taxon>Leptospirales</taxon>
        <taxon>Leptospiraceae</taxon>
        <taxon>Leptospira</taxon>
    </lineage>
</organism>
<evidence type="ECO:0000313" key="2">
    <source>
        <dbReference type="Proteomes" id="UP000298112"/>
    </source>
</evidence>
<reference evidence="2" key="1">
    <citation type="journal article" date="2019" name="PLoS Negl. Trop. Dis.">
        <title>Revisiting the worldwide diversity of Leptospira species in the environment.</title>
        <authorList>
            <person name="Vincent A.T."/>
            <person name="Schiettekatte O."/>
            <person name="Bourhy P."/>
            <person name="Veyrier F.J."/>
            <person name="Picardeau M."/>
        </authorList>
    </citation>
    <scope>NUCLEOTIDE SEQUENCE [LARGE SCALE GENOMIC DNA]</scope>
    <source>
        <strain evidence="2">201601955</strain>
    </source>
</reference>
<dbReference type="InterPro" id="IPR017642">
    <property type="entry name" value="DNA_S_mod_DndB"/>
</dbReference>
<dbReference type="CDD" id="cd16413">
    <property type="entry name" value="DGQHR_domain"/>
    <property type="match status" value="1"/>
</dbReference>
<gene>
    <name evidence="1" type="ORF">EHQ95_17500</name>
</gene>
<dbReference type="Pfam" id="PF14072">
    <property type="entry name" value="DndB"/>
    <property type="match status" value="1"/>
</dbReference>
<proteinExistence type="predicted"/>
<comment type="caution">
    <text evidence="1">The sequence shown here is derived from an EMBL/GenBank/DDBJ whole genome shotgun (WGS) entry which is preliminary data.</text>
</comment>
<dbReference type="Proteomes" id="UP000298112">
    <property type="component" value="Unassembled WGS sequence"/>
</dbReference>
<accession>A0ABY2NJP7</accession>
<keyword evidence="2" id="KW-1185">Reference proteome</keyword>
<dbReference type="NCBIfam" id="TIGR03187">
    <property type="entry name" value="DGQHR"/>
    <property type="match status" value="1"/>
</dbReference>
<evidence type="ECO:0000313" key="1">
    <source>
        <dbReference type="EMBL" id="TGM45983.1"/>
    </source>
</evidence>
<sequence length="345" mass="38843">MEYQTNFIKITQGKRNFYLLKIPAEVLVKISYVATRGIDTEEGAVQRILNTRRISGIKDYALKIGDFPTSIVLNWKKTDINPEFTGSIIKFPISDKLCQLLDGQHRIEGIRAALLEDKSKGQIELPVALYINLNTRECADIFLSINTEQKPVPQSLVFDLYGVASSEIIDLPSARARDIAISLNEDENSPYSGEIKFPGNNKKRGGIALSTIVSSIKTLIEDGGIFEQIGVNEFEMQKKIIMNLFNVLREKYDEKWFDKSNAFLYGSGFSGAIKFFELKLVPYCNKEGSFTSKTINQIINFDKNNLIMQTDVKGLSGAKAVNTIYEKLIETFNPTQNTNSSKFEI</sequence>
<dbReference type="RefSeq" id="WP_135660656.1">
    <property type="nucleotide sequence ID" value="NZ_RQHF01000038.1"/>
</dbReference>
<dbReference type="EMBL" id="RQHF01000038">
    <property type="protein sequence ID" value="TGM45983.1"/>
    <property type="molecule type" value="Genomic_DNA"/>
</dbReference>
<dbReference type="InterPro" id="IPR017601">
    <property type="entry name" value="DGQHR-contain_dom"/>
</dbReference>